<dbReference type="Proteomes" id="UP000422221">
    <property type="component" value="Unassembled WGS sequence"/>
</dbReference>
<comment type="caution">
    <text evidence="1">The sequence shown here is derived from an EMBL/GenBank/DDBJ whole genome shotgun (WGS) entry which is preliminary data.</text>
</comment>
<proteinExistence type="predicted"/>
<evidence type="ECO:0000313" key="1">
    <source>
        <dbReference type="EMBL" id="KAA3757848.1"/>
    </source>
</evidence>
<sequence length="194" mass="23003">MDILEVAKRNQQRAWEVIMDTDIIRIWEGIGAEVNLVGSLSTGLLMRHRDIDFHIYSFPLEISDSFRAMSELAENPSIKKIECVNLLYTVEACVEWHAWYQDRENKLWQIDMIHLLKGSRYDGYFEQVAKRLLEVMTEEIRRTILTLKYETPDTEHIMGVEYYQAVIQGGVRDYSEFMEWRKQHPVTGIIEWMP</sequence>
<organism evidence="1 2">
    <name type="scientific">Bacteroides salyersiae</name>
    <dbReference type="NCBI Taxonomy" id="291644"/>
    <lineage>
        <taxon>Bacteria</taxon>
        <taxon>Pseudomonadati</taxon>
        <taxon>Bacteroidota</taxon>
        <taxon>Bacteroidia</taxon>
        <taxon>Bacteroidales</taxon>
        <taxon>Bacteroidaceae</taxon>
        <taxon>Bacteroides</taxon>
    </lineage>
</organism>
<name>A0A7J4XD08_9BACE</name>
<protein>
    <submittedName>
        <fullName evidence="1">Phosphoglycerate mutase family protein</fullName>
    </submittedName>
</protein>
<dbReference type="RefSeq" id="WP_130059158.1">
    <property type="nucleotide sequence ID" value="NZ_JADNPJ010000006.1"/>
</dbReference>
<evidence type="ECO:0000313" key="2">
    <source>
        <dbReference type="Proteomes" id="UP000422221"/>
    </source>
</evidence>
<dbReference type="EMBL" id="VWMK01000030">
    <property type="protein sequence ID" value="KAA3757848.1"/>
    <property type="molecule type" value="Genomic_DNA"/>
</dbReference>
<reference evidence="1 2" key="1">
    <citation type="journal article" date="2019" name="Nat. Med.">
        <title>A library of human gut bacterial isolates paired with longitudinal multiomics data enables mechanistic microbiome research.</title>
        <authorList>
            <person name="Poyet M."/>
            <person name="Groussin M."/>
            <person name="Gibbons S.M."/>
            <person name="Avila-Pacheco J."/>
            <person name="Jiang X."/>
            <person name="Kearney S.M."/>
            <person name="Perrotta A.R."/>
            <person name="Berdy B."/>
            <person name="Zhao S."/>
            <person name="Lieberman T.D."/>
            <person name="Swanson P.K."/>
            <person name="Smith M."/>
            <person name="Roesemann S."/>
            <person name="Alexander J.E."/>
            <person name="Rich S.A."/>
            <person name="Livny J."/>
            <person name="Vlamakis H."/>
            <person name="Clish C."/>
            <person name="Bullock K."/>
            <person name="Deik A."/>
            <person name="Scott J."/>
            <person name="Pierce K.A."/>
            <person name="Xavier R.J."/>
            <person name="Alm E.J."/>
        </authorList>
    </citation>
    <scope>NUCLEOTIDE SEQUENCE [LARGE SCALE GENOMIC DNA]</scope>
    <source>
        <strain evidence="1 2">BIOML-A10</strain>
    </source>
</reference>
<accession>A0A7J4XD08</accession>
<gene>
    <name evidence="1" type="ORF">F3F73_21425</name>
</gene>
<dbReference type="AlphaFoldDB" id="A0A7J4XD08"/>